<sequence>MLNYFQETVMVRHSCSCKSAWGDLTILSAAFCSQKAGKIK</sequence>
<organism evidence="1">
    <name type="scientific">Anguilla anguilla</name>
    <name type="common">European freshwater eel</name>
    <name type="synonym">Muraena anguilla</name>
    <dbReference type="NCBI Taxonomy" id="7936"/>
    <lineage>
        <taxon>Eukaryota</taxon>
        <taxon>Metazoa</taxon>
        <taxon>Chordata</taxon>
        <taxon>Craniata</taxon>
        <taxon>Vertebrata</taxon>
        <taxon>Euteleostomi</taxon>
        <taxon>Actinopterygii</taxon>
        <taxon>Neopterygii</taxon>
        <taxon>Teleostei</taxon>
        <taxon>Anguilliformes</taxon>
        <taxon>Anguillidae</taxon>
        <taxon>Anguilla</taxon>
    </lineage>
</organism>
<evidence type="ECO:0000313" key="1">
    <source>
        <dbReference type="EMBL" id="JAH42553.1"/>
    </source>
</evidence>
<reference evidence="1" key="1">
    <citation type="submission" date="2014-11" db="EMBL/GenBank/DDBJ databases">
        <authorList>
            <person name="Amaro Gonzalez C."/>
        </authorList>
    </citation>
    <scope>NUCLEOTIDE SEQUENCE</scope>
</reference>
<dbReference type="AlphaFoldDB" id="A0A0E9SPU9"/>
<proteinExistence type="predicted"/>
<dbReference type="EMBL" id="GBXM01066024">
    <property type="protein sequence ID" value="JAH42553.1"/>
    <property type="molecule type" value="Transcribed_RNA"/>
</dbReference>
<protein>
    <submittedName>
        <fullName evidence="1">Uncharacterized protein</fullName>
    </submittedName>
</protein>
<reference evidence="1" key="2">
    <citation type="journal article" date="2015" name="Fish Shellfish Immunol.">
        <title>Early steps in the European eel (Anguilla anguilla)-Vibrio vulnificus interaction in the gills: Role of the RtxA13 toxin.</title>
        <authorList>
            <person name="Callol A."/>
            <person name="Pajuelo D."/>
            <person name="Ebbesson L."/>
            <person name="Teles M."/>
            <person name="MacKenzie S."/>
            <person name="Amaro C."/>
        </authorList>
    </citation>
    <scope>NUCLEOTIDE SEQUENCE</scope>
</reference>
<name>A0A0E9SPU9_ANGAN</name>
<accession>A0A0E9SPU9</accession>